<evidence type="ECO:0000313" key="2">
    <source>
        <dbReference type="Proteomes" id="UP000008065"/>
    </source>
</evidence>
<dbReference type="GO" id="GO:0003735">
    <property type="term" value="F:structural constituent of ribosome"/>
    <property type="evidence" value="ECO:0007669"/>
    <property type="project" value="InterPro"/>
</dbReference>
<gene>
    <name evidence="1" type="ORF">NEUTE1DRAFT_112927</name>
</gene>
<keyword evidence="2" id="KW-1185">Reference proteome</keyword>
<dbReference type="Proteomes" id="UP000008065">
    <property type="component" value="Unassembled WGS sequence"/>
</dbReference>
<accession>F8MXF2</accession>
<proteinExistence type="predicted"/>
<dbReference type="VEuPathDB" id="FungiDB:NEUTE1DRAFT_112927"/>
<evidence type="ECO:0000313" key="1">
    <source>
        <dbReference type="EMBL" id="EGO54423.1"/>
    </source>
</evidence>
<dbReference type="KEGG" id="nte:NEUTE1DRAFT112927"/>
<sequence length="153" mass="16982">MFAPSRRRVLEAVASSSSSSVVTLPGFLVPAFQQTAGAAARRNFSATTTRPSKLGRTPLSIPPGVEITIGEPFVKRDMTQWKQQPKRKITVQGPLGQLEMDIPDFIKIDHDAEARRATLSVANRDEKEQREMWGMANTFLVLGNVESYRRPVS</sequence>
<dbReference type="RefSeq" id="XP_009854382.1">
    <property type="nucleotide sequence ID" value="XM_009856080.1"/>
</dbReference>
<dbReference type="HOGENOM" id="CLU_1778747_0_0_1"/>
<dbReference type="OrthoDB" id="540873at2759"/>
<protein>
    <submittedName>
        <fullName evidence="1">Uncharacterized protein</fullName>
    </submittedName>
</protein>
<dbReference type="GO" id="GO:0006412">
    <property type="term" value="P:translation"/>
    <property type="evidence" value="ECO:0007669"/>
    <property type="project" value="InterPro"/>
</dbReference>
<dbReference type="EMBL" id="GL891307">
    <property type="protein sequence ID" value="EGO54423.1"/>
    <property type="molecule type" value="Genomic_DNA"/>
</dbReference>
<reference evidence="2" key="1">
    <citation type="journal article" date="2011" name="Genetics">
        <title>Massive changes in genome architecture accompany the transition to self-fertility in the filamentous fungus Neurospora tetrasperma.</title>
        <authorList>
            <person name="Ellison C.E."/>
            <person name="Stajich J.E."/>
            <person name="Jacobson D.J."/>
            <person name="Natvig D.O."/>
            <person name="Lapidus A."/>
            <person name="Foster B."/>
            <person name="Aerts A."/>
            <person name="Riley R."/>
            <person name="Lindquist E.A."/>
            <person name="Grigoriev I.V."/>
            <person name="Taylor J.W."/>
        </authorList>
    </citation>
    <scope>NUCLEOTIDE SEQUENCE [LARGE SCALE GENOMIC DNA]</scope>
    <source>
        <strain evidence="2">FGSC 2508 / P0657</strain>
    </source>
</reference>
<dbReference type="InterPro" id="IPR036789">
    <property type="entry name" value="Ribosomal_uL6-like_a/b-dom_sf"/>
</dbReference>
<organism evidence="1 2">
    <name type="scientific">Neurospora tetrasperma (strain FGSC 2508 / ATCC MYA-4615 / P0657)</name>
    <dbReference type="NCBI Taxonomy" id="510951"/>
    <lineage>
        <taxon>Eukaryota</taxon>
        <taxon>Fungi</taxon>
        <taxon>Dikarya</taxon>
        <taxon>Ascomycota</taxon>
        <taxon>Pezizomycotina</taxon>
        <taxon>Sordariomycetes</taxon>
        <taxon>Sordariomycetidae</taxon>
        <taxon>Sordariales</taxon>
        <taxon>Sordariaceae</taxon>
        <taxon>Neurospora</taxon>
    </lineage>
</organism>
<dbReference type="SUPFAM" id="SSF56053">
    <property type="entry name" value="Ribosomal protein L6"/>
    <property type="match status" value="1"/>
</dbReference>
<dbReference type="GO" id="GO:0005840">
    <property type="term" value="C:ribosome"/>
    <property type="evidence" value="ECO:0007669"/>
    <property type="project" value="InterPro"/>
</dbReference>
<dbReference type="Gene3D" id="3.90.930.12">
    <property type="entry name" value="Ribosomal protein L6, alpha-beta domain"/>
    <property type="match status" value="1"/>
</dbReference>
<dbReference type="GeneID" id="20822646"/>
<dbReference type="GO" id="GO:0019843">
    <property type="term" value="F:rRNA binding"/>
    <property type="evidence" value="ECO:0007669"/>
    <property type="project" value="InterPro"/>
</dbReference>
<name>F8MXF2_NEUT8</name>
<dbReference type="AlphaFoldDB" id="F8MXF2"/>